<dbReference type="PRINTS" id="PR00081">
    <property type="entry name" value="GDHRDH"/>
</dbReference>
<dbReference type="PIRSF" id="PIRSF000126">
    <property type="entry name" value="11-beta-HSD1"/>
    <property type="match status" value="1"/>
</dbReference>
<dbReference type="GO" id="GO:0016491">
    <property type="term" value="F:oxidoreductase activity"/>
    <property type="evidence" value="ECO:0007669"/>
    <property type="project" value="UniProtKB-KW"/>
</dbReference>
<dbReference type="InterPro" id="IPR036291">
    <property type="entry name" value="NAD(P)-bd_dom_sf"/>
</dbReference>
<proteinExistence type="inferred from homology"/>
<feature type="signal peptide" evidence="3">
    <location>
        <begin position="1"/>
        <end position="16"/>
    </location>
</feature>
<dbReference type="PANTHER" id="PTHR43899:SF13">
    <property type="entry name" value="RH59310P"/>
    <property type="match status" value="1"/>
</dbReference>
<organism evidence="4">
    <name type="scientific">Trepomonas sp. PC1</name>
    <dbReference type="NCBI Taxonomy" id="1076344"/>
    <lineage>
        <taxon>Eukaryota</taxon>
        <taxon>Metamonada</taxon>
        <taxon>Diplomonadida</taxon>
        <taxon>Hexamitidae</taxon>
        <taxon>Hexamitinae</taxon>
        <taxon>Trepomonas</taxon>
    </lineage>
</organism>
<gene>
    <name evidence="4" type="ORF">TPC1_11319</name>
</gene>
<keyword evidence="2" id="KW-0560">Oxidoreductase</keyword>
<sequence length="276" mass="31135">LILLVPLLFICQQLKSKSKQNLAKIKGTVIITGASSGIGKAFAKYFSKKYDLILVARREQELQQIKEDCGSERITVFPCDLQQVSEVDRLMDSLKEIKIGLFLNCAGITHKIPNQLLELDNDEVEKILNLHIQQTTKIISKVNTIFQKQKHGVFVQMSSGLGITGSPFLSVYAASKAYQINLVKSLNAESEAYGAQFVAACPLWVSTPMTMTKKENLQFIGPKTFVHKFMASTWKNVVNPYWFHRLIVCILSINDKVTGRIQWSQQVVTRQKIITK</sequence>
<dbReference type="EMBL" id="GDID01000982">
    <property type="protein sequence ID" value="JAP95624.1"/>
    <property type="molecule type" value="Transcribed_RNA"/>
</dbReference>
<feature type="non-terminal residue" evidence="4">
    <location>
        <position position="1"/>
    </location>
</feature>
<dbReference type="InterPro" id="IPR051019">
    <property type="entry name" value="VLCFA-Steroid_DH"/>
</dbReference>
<evidence type="ECO:0000256" key="3">
    <source>
        <dbReference type="SAM" id="SignalP"/>
    </source>
</evidence>
<dbReference type="PANTHER" id="PTHR43899">
    <property type="entry name" value="RH59310P"/>
    <property type="match status" value="1"/>
</dbReference>
<evidence type="ECO:0000256" key="1">
    <source>
        <dbReference type="ARBA" id="ARBA00006484"/>
    </source>
</evidence>
<reference evidence="4" key="1">
    <citation type="submission" date="2015-07" db="EMBL/GenBank/DDBJ databases">
        <title>Adaptation to a free-living lifestyle via gene acquisitions in the diplomonad Trepomonas sp. PC1.</title>
        <authorList>
            <person name="Xu F."/>
            <person name="Jerlstrom-Hultqvist J."/>
            <person name="Kolisko M."/>
            <person name="Simpson A.G.B."/>
            <person name="Roger A.J."/>
            <person name="Svard S.G."/>
            <person name="Andersson J.O."/>
        </authorList>
    </citation>
    <scope>NUCLEOTIDE SEQUENCE</scope>
    <source>
        <strain evidence="4">PC1</strain>
    </source>
</reference>
<name>A0A146KIG8_9EUKA</name>
<dbReference type="Pfam" id="PF00106">
    <property type="entry name" value="adh_short"/>
    <property type="match status" value="1"/>
</dbReference>
<evidence type="ECO:0000313" key="4">
    <source>
        <dbReference type="EMBL" id="JAP95624.1"/>
    </source>
</evidence>
<feature type="chain" id="PRO_5007526707" evidence="3">
    <location>
        <begin position="17"/>
        <end position="276"/>
    </location>
</feature>
<feature type="non-terminal residue" evidence="4">
    <location>
        <position position="276"/>
    </location>
</feature>
<protein>
    <submittedName>
        <fullName evidence="4">3-ketoacyl-CoA reductase</fullName>
    </submittedName>
</protein>
<comment type="similarity">
    <text evidence="1">Belongs to the short-chain dehydrogenases/reductases (SDR) family.</text>
</comment>
<keyword evidence="3" id="KW-0732">Signal</keyword>
<dbReference type="AlphaFoldDB" id="A0A146KIG8"/>
<dbReference type="InterPro" id="IPR002347">
    <property type="entry name" value="SDR_fam"/>
</dbReference>
<accession>A0A146KIG8</accession>
<evidence type="ECO:0000256" key="2">
    <source>
        <dbReference type="ARBA" id="ARBA00023002"/>
    </source>
</evidence>
<dbReference type="SUPFAM" id="SSF51735">
    <property type="entry name" value="NAD(P)-binding Rossmann-fold domains"/>
    <property type="match status" value="1"/>
</dbReference>
<dbReference type="Gene3D" id="3.40.50.720">
    <property type="entry name" value="NAD(P)-binding Rossmann-like Domain"/>
    <property type="match status" value="1"/>
</dbReference>